<evidence type="ECO:0000313" key="1">
    <source>
        <dbReference type="EMBL" id="OTP10581.1"/>
    </source>
</evidence>
<reference evidence="2" key="2">
    <citation type="submission" date="2017-05" db="EMBL/GenBank/DDBJ databases">
        <authorList>
            <consortium name="The Broad Institute Genomics Platform"/>
            <consortium name="The Broad Institute Genomic Center for Infectious Diseases"/>
            <person name="Earl A."/>
            <person name="Manson A."/>
            <person name="Schwartman J."/>
            <person name="Gilmore M."/>
            <person name="Abouelleil A."/>
            <person name="Cao P."/>
            <person name="Chapman S."/>
            <person name="Cusick C."/>
            <person name="Shea T."/>
            <person name="Young S."/>
            <person name="Neafsey D."/>
            <person name="Nusbaum C."/>
            <person name="Birren B."/>
        </authorList>
    </citation>
    <scope>NUCLEOTIDE SEQUENCE</scope>
    <source>
        <strain evidence="2">9E7_DIV0242</strain>
    </source>
</reference>
<evidence type="ECO:0008006" key="4">
    <source>
        <dbReference type="Google" id="ProtNLM"/>
    </source>
</evidence>
<accession>A0A242JZN0</accession>
<dbReference type="Proteomes" id="UP000195141">
    <property type="component" value="Chromosome"/>
</dbReference>
<reference evidence="1" key="1">
    <citation type="submission" date="2017-05" db="EMBL/GenBank/DDBJ databases">
        <title>The Genome Sequence of Enterococcus sp. 9E7_DIV0242.</title>
        <authorList>
            <consortium name="The Broad Institute Genomics Platform"/>
            <consortium name="The Broad Institute Genomic Center for Infectious Diseases"/>
            <person name="Earl A."/>
            <person name="Manson A."/>
            <person name="Schwartman J."/>
            <person name="Gilmore M."/>
            <person name="Abouelleil A."/>
            <person name="Cao P."/>
            <person name="Chapman S."/>
            <person name="Cusick C."/>
            <person name="Shea T."/>
            <person name="Young S."/>
            <person name="Neafsey D."/>
            <person name="Nusbaum C."/>
            <person name="Birren B."/>
        </authorList>
    </citation>
    <scope>NUCLEOTIDE SEQUENCE [LARGE SCALE GENOMIC DNA]</scope>
    <source>
        <strain evidence="1">9E7_DIV0242</strain>
    </source>
</reference>
<dbReference type="RefSeq" id="WP_086350860.1">
    <property type="nucleotide sequence ID" value="NZ_CP147247.1"/>
</dbReference>
<evidence type="ECO:0000313" key="2">
    <source>
        <dbReference type="EMBL" id="WYJ91403.1"/>
    </source>
</evidence>
<protein>
    <recommendedName>
        <fullName evidence="4">J domain-containing protein</fullName>
    </recommendedName>
</protein>
<reference evidence="2" key="3">
    <citation type="submission" date="2024-03" db="EMBL/GenBank/DDBJ databases">
        <title>The Genome Sequence of Enterococcus sp. DIV0242b.</title>
        <authorList>
            <consortium name="The Broad Institute Genomics Platform"/>
            <consortium name="The Broad Institute Microbial Omics Core"/>
            <consortium name="The Broad Institute Genomic Center for Infectious Diseases"/>
            <person name="Earl A."/>
            <person name="Manson A."/>
            <person name="Gilmore M."/>
            <person name="Schwartman J."/>
            <person name="Shea T."/>
            <person name="Abouelleil A."/>
            <person name="Cao P."/>
            <person name="Chapman S."/>
            <person name="Cusick C."/>
            <person name="Young S."/>
            <person name="Neafsey D."/>
            <person name="Nusbaum C."/>
            <person name="Birren B."/>
        </authorList>
    </citation>
    <scope>NUCLEOTIDE SEQUENCE</scope>
    <source>
        <strain evidence="2">9E7_DIV0242</strain>
    </source>
</reference>
<proteinExistence type="predicted"/>
<dbReference type="OrthoDB" id="9816462at2"/>
<dbReference type="EMBL" id="CP147247">
    <property type="protein sequence ID" value="WYJ91403.1"/>
    <property type="molecule type" value="Genomic_DNA"/>
</dbReference>
<gene>
    <name evidence="2" type="ORF">A5888_003171</name>
    <name evidence="1" type="ORF">A5888_003879</name>
</gene>
<organism evidence="1">
    <name type="scientific">Candidatus Enterococcus clewellii</name>
    <dbReference type="NCBI Taxonomy" id="1834193"/>
    <lineage>
        <taxon>Bacteria</taxon>
        <taxon>Bacillati</taxon>
        <taxon>Bacillota</taxon>
        <taxon>Bacilli</taxon>
        <taxon>Lactobacillales</taxon>
        <taxon>Enterococcaceae</taxon>
        <taxon>Enterococcus</taxon>
    </lineage>
</organism>
<keyword evidence="3" id="KW-1185">Reference proteome</keyword>
<sequence>MSCWELLGIEPIANKTEIKKAYISQLRQLVNDDKTEDIEYLRAAFEQALLLAEKITSGDSVEKYGEADTAEIVYKVNEEILTSIEGEAMRIFFEQLNQLYNEKIFFADLTVWKKLFADELSWSINERKQIERRIQEFLVENYLFIAKPIIDYLGQVFDFDESEEVVEERTPFSYSWEQIQQAPDFPFDFYIQIELAKRIPYFLARYELYQLLAKGTIERNHWNKKMAACQSMFIGDPAVIHLQLAYTLVKDVKLENEQSKQMISERFAELQALALNETTIFLSDYVDWASNKGRADRLLMCQPDQLPGLPYAVFLLLTGQVYAALDQTSEADARFELLKQVAPGMIPKEPEKIVVNEIKSTHYSAKAVWVVVSMVLLLFSFVRQSERASVYEPTQDLLPETSITSAISDFIELKSSSLMYNNFTYYFYIDREDASGRQKFIEEHVNDDAKAMFLTLDFEKLDSLDLEDAGFLYPTIDNVQDYGQLNGLRFELLETPFVILQMDEDGKINDVFGKGWTELEKQEYDRLWEDMEIRPWTSGLFFLHSFLLTEQREWSLDYHPEFTTEAVKELLNEHMDDLTGTDYHDWTRRDTYDDQKKDYSFFEYKNGEKTLILSYDAYGQIDHIYGEGWEVIDDEIKQQLSVNSEVAERNQ</sequence>
<evidence type="ECO:0000313" key="3">
    <source>
        <dbReference type="Proteomes" id="UP000195141"/>
    </source>
</evidence>
<dbReference type="EMBL" id="NGMM01000008">
    <property type="protein sequence ID" value="OTP10581.1"/>
    <property type="molecule type" value="Genomic_DNA"/>
</dbReference>
<dbReference type="AlphaFoldDB" id="A0A242JZN0"/>
<name>A0A242JZN0_9ENTE</name>